<dbReference type="InterPro" id="IPR042240">
    <property type="entry name" value="CHASE_sf"/>
</dbReference>
<protein>
    <submittedName>
        <fullName evidence="8">Diguanylate cyclase</fullName>
    </submittedName>
</protein>
<dbReference type="InterPro" id="IPR000160">
    <property type="entry name" value="GGDEF_dom"/>
</dbReference>
<dbReference type="RefSeq" id="WP_041156313.1">
    <property type="nucleotide sequence ID" value="NZ_CBCRVP010000016.1"/>
</dbReference>
<evidence type="ECO:0000313" key="9">
    <source>
        <dbReference type="Proteomes" id="UP000031977"/>
    </source>
</evidence>
<keyword evidence="9" id="KW-1185">Reference proteome</keyword>
<dbReference type="GO" id="GO:0003824">
    <property type="term" value="F:catalytic activity"/>
    <property type="evidence" value="ECO:0007669"/>
    <property type="project" value="UniProtKB-ARBA"/>
</dbReference>
<dbReference type="NCBIfam" id="TIGR00254">
    <property type="entry name" value="GGDEF"/>
    <property type="match status" value="1"/>
</dbReference>
<dbReference type="PANTHER" id="PTHR46663:SF2">
    <property type="entry name" value="GGDEF DOMAIN-CONTAINING PROTEIN"/>
    <property type="match status" value="1"/>
</dbReference>
<dbReference type="SMART" id="SM01079">
    <property type="entry name" value="CHASE"/>
    <property type="match status" value="1"/>
</dbReference>
<dbReference type="SMART" id="SM00267">
    <property type="entry name" value="GGDEF"/>
    <property type="match status" value="1"/>
</dbReference>
<proteinExistence type="predicted"/>
<organism evidence="8 9">
    <name type="scientific">Vibrio mytili</name>
    <dbReference type="NCBI Taxonomy" id="50718"/>
    <lineage>
        <taxon>Bacteria</taxon>
        <taxon>Pseudomonadati</taxon>
        <taxon>Pseudomonadota</taxon>
        <taxon>Gammaproteobacteria</taxon>
        <taxon>Vibrionales</taxon>
        <taxon>Vibrionaceae</taxon>
        <taxon>Vibrio</taxon>
    </lineage>
</organism>
<dbReference type="CDD" id="cd01949">
    <property type="entry name" value="GGDEF"/>
    <property type="match status" value="1"/>
</dbReference>
<feature type="domain" description="GGDEF" evidence="7">
    <location>
        <begin position="326"/>
        <end position="453"/>
    </location>
</feature>
<dbReference type="GO" id="GO:0016020">
    <property type="term" value="C:membrane"/>
    <property type="evidence" value="ECO:0007669"/>
    <property type="project" value="UniProtKB-SubCell"/>
</dbReference>
<dbReference type="PROSITE" id="PS50887">
    <property type="entry name" value="GGDEF"/>
    <property type="match status" value="1"/>
</dbReference>
<dbReference type="Gene3D" id="3.30.450.350">
    <property type="entry name" value="CHASE domain"/>
    <property type="match status" value="1"/>
</dbReference>
<dbReference type="SUPFAM" id="SSF55073">
    <property type="entry name" value="Nucleotide cyclase"/>
    <property type="match status" value="1"/>
</dbReference>
<dbReference type="Pfam" id="PF03924">
    <property type="entry name" value="CHASE"/>
    <property type="match status" value="1"/>
</dbReference>
<dbReference type="GO" id="GO:0007165">
    <property type="term" value="P:signal transduction"/>
    <property type="evidence" value="ECO:0007669"/>
    <property type="project" value="UniProtKB-ARBA"/>
</dbReference>
<dbReference type="PROSITE" id="PS50839">
    <property type="entry name" value="CHASE"/>
    <property type="match status" value="1"/>
</dbReference>
<name>A0A0C3E6N3_9VIBR</name>
<evidence type="ECO:0000259" key="7">
    <source>
        <dbReference type="PROSITE" id="PS50887"/>
    </source>
</evidence>
<feature type="transmembrane region" description="Helical" evidence="5">
    <location>
        <begin position="267"/>
        <end position="287"/>
    </location>
</feature>
<dbReference type="Pfam" id="PF00990">
    <property type="entry name" value="GGDEF"/>
    <property type="match status" value="1"/>
</dbReference>
<dbReference type="InterPro" id="IPR043128">
    <property type="entry name" value="Rev_trsase/Diguanyl_cyclase"/>
</dbReference>
<evidence type="ECO:0000256" key="4">
    <source>
        <dbReference type="ARBA" id="ARBA00023136"/>
    </source>
</evidence>
<keyword evidence="3 5" id="KW-1133">Transmembrane helix</keyword>
<dbReference type="InterPro" id="IPR029787">
    <property type="entry name" value="Nucleotide_cyclase"/>
</dbReference>
<sequence length="453" mass="51922">MRYSPKKPCYFVSFFLTFFASCVGIIELVHHDQQNVYQRRDQIEAKDQLSVIRSNLEAILMADIYKVSTLATLISLLPNRDERDLRVAAERIQRKSKHISTIGIAPNDVVTHVFPLQGNESVLGLEYRHFPNQWSQVKKAREIQEIFIAGPISLVQGGRGLIARLPVFSDAPLNENYWGVISAVINFDSLLQDAGVFDFSYRYPLTIRGYDSSGEFGDIFFGTANDPSKLYAKEVVHFPYGGWSMAVFSGDKLKEQLPWYEVNIVRLIGYPMLLVLSIAIFVIYRLYIIANQRALHDELTRLPNRRNFMHSFKRQFEIAQRYQQDYSFALINIDLDRFKSINDTYGHNAGDKVLIAAAERILGGLRKSDIVARMGGDEFLAIVHNPQSEQSLEALIFKLKGVLSKTPIIYDEHLIYLEVSIGYAMFDPKMLSPEQMLKVADEKMYQQKHKSRD</sequence>
<evidence type="ECO:0000313" key="8">
    <source>
        <dbReference type="EMBL" id="KIN10063.1"/>
    </source>
</evidence>
<evidence type="ECO:0000259" key="6">
    <source>
        <dbReference type="PROSITE" id="PS50839"/>
    </source>
</evidence>
<accession>A0A0C3E6N3</accession>
<dbReference type="InterPro" id="IPR006189">
    <property type="entry name" value="CHASE_dom"/>
</dbReference>
<keyword evidence="4 5" id="KW-0472">Membrane</keyword>
<dbReference type="Proteomes" id="UP000031977">
    <property type="component" value="Unassembled WGS sequence"/>
</dbReference>
<comment type="subcellular location">
    <subcellularLocation>
        <location evidence="1">Membrane</location>
    </subcellularLocation>
</comment>
<dbReference type="OrthoDB" id="9812260at2"/>
<evidence type="ECO:0000256" key="3">
    <source>
        <dbReference type="ARBA" id="ARBA00022989"/>
    </source>
</evidence>
<evidence type="ECO:0000256" key="1">
    <source>
        <dbReference type="ARBA" id="ARBA00004370"/>
    </source>
</evidence>
<keyword evidence="2 5" id="KW-0812">Transmembrane</keyword>
<comment type="caution">
    <text evidence="8">The sequence shown here is derived from an EMBL/GenBank/DDBJ whole genome shotgun (WGS) entry which is preliminary data.</text>
</comment>
<dbReference type="EMBL" id="JXOK01000061">
    <property type="protein sequence ID" value="KIN10063.1"/>
    <property type="molecule type" value="Genomic_DNA"/>
</dbReference>
<dbReference type="Gene3D" id="3.30.70.270">
    <property type="match status" value="1"/>
</dbReference>
<dbReference type="PROSITE" id="PS51257">
    <property type="entry name" value="PROKAR_LIPOPROTEIN"/>
    <property type="match status" value="1"/>
</dbReference>
<gene>
    <name evidence="8" type="ORF">SU60_15505</name>
</gene>
<evidence type="ECO:0000256" key="2">
    <source>
        <dbReference type="ARBA" id="ARBA00022692"/>
    </source>
</evidence>
<dbReference type="AlphaFoldDB" id="A0A0C3E6N3"/>
<dbReference type="STRING" id="50718.SU60_15505"/>
<reference evidence="8 9" key="1">
    <citation type="submission" date="2015-01" db="EMBL/GenBank/DDBJ databases">
        <title>Draft genome of Vibrio mytili type strain CAIM 528.</title>
        <authorList>
            <person name="Gonzalez-Castillo A."/>
            <person name="Gomez-Gil B."/>
            <person name="Enciso-Ibarra J."/>
        </authorList>
    </citation>
    <scope>NUCLEOTIDE SEQUENCE [LARGE SCALE GENOMIC DNA]</scope>
    <source>
        <strain evidence="8 9">CAIM 528</strain>
    </source>
</reference>
<evidence type="ECO:0000256" key="5">
    <source>
        <dbReference type="SAM" id="Phobius"/>
    </source>
</evidence>
<dbReference type="InterPro" id="IPR052163">
    <property type="entry name" value="DGC-Regulatory_Protein"/>
</dbReference>
<feature type="domain" description="CHASE" evidence="6">
    <location>
        <begin position="109"/>
        <end position="246"/>
    </location>
</feature>
<dbReference type="PANTHER" id="PTHR46663">
    <property type="entry name" value="DIGUANYLATE CYCLASE DGCT-RELATED"/>
    <property type="match status" value="1"/>
</dbReference>